<feature type="non-terminal residue" evidence="1">
    <location>
        <position position="95"/>
    </location>
</feature>
<gene>
    <name evidence="1" type="ORF">METZ01_LOCUS354343</name>
</gene>
<organism evidence="1">
    <name type="scientific">marine metagenome</name>
    <dbReference type="NCBI Taxonomy" id="408172"/>
    <lineage>
        <taxon>unclassified sequences</taxon>
        <taxon>metagenomes</taxon>
        <taxon>ecological metagenomes</taxon>
    </lineage>
</organism>
<proteinExistence type="predicted"/>
<accession>A0A382RUY9</accession>
<sequence>MLAGTYNMLAEQGSTLYRVLSLEYPDLVNDPTGETFLPWDLDGYTARMQVRRLIEDTNYMIEITTENGGIDVEPLGEQGRIDLTMTAVQTAALDS</sequence>
<dbReference type="AlphaFoldDB" id="A0A382RUY9"/>
<protein>
    <submittedName>
        <fullName evidence="1">Uncharacterized protein</fullName>
    </submittedName>
</protein>
<name>A0A382RUY9_9ZZZZ</name>
<evidence type="ECO:0000313" key="1">
    <source>
        <dbReference type="EMBL" id="SVD01489.1"/>
    </source>
</evidence>
<reference evidence="1" key="1">
    <citation type="submission" date="2018-05" db="EMBL/GenBank/DDBJ databases">
        <authorList>
            <person name="Lanie J.A."/>
            <person name="Ng W.-L."/>
            <person name="Kazmierczak K.M."/>
            <person name="Andrzejewski T.M."/>
            <person name="Davidsen T.M."/>
            <person name="Wayne K.J."/>
            <person name="Tettelin H."/>
            <person name="Glass J.I."/>
            <person name="Rusch D."/>
            <person name="Podicherti R."/>
            <person name="Tsui H.-C.T."/>
            <person name="Winkler M.E."/>
        </authorList>
    </citation>
    <scope>NUCLEOTIDE SEQUENCE</scope>
</reference>
<dbReference type="EMBL" id="UINC01124383">
    <property type="protein sequence ID" value="SVD01489.1"/>
    <property type="molecule type" value="Genomic_DNA"/>
</dbReference>